<evidence type="ECO:0000313" key="2">
    <source>
        <dbReference type="Proteomes" id="UP001225134"/>
    </source>
</evidence>
<organism evidence="1 2">
    <name type="scientific">Sneathia sanguinegens</name>
    <dbReference type="NCBI Taxonomy" id="40543"/>
    <lineage>
        <taxon>Bacteria</taxon>
        <taxon>Fusobacteriati</taxon>
        <taxon>Fusobacteriota</taxon>
        <taxon>Fusobacteriia</taxon>
        <taxon>Fusobacteriales</taxon>
        <taxon>Leptotrichiaceae</taxon>
        <taxon>Sneathia</taxon>
    </lineage>
</organism>
<dbReference type="Proteomes" id="UP001225134">
    <property type="component" value="Unassembled WGS sequence"/>
</dbReference>
<name>A0ABT7HKJ6_9FUSO</name>
<accession>A0ABT7HKJ6</accession>
<gene>
    <name evidence="1" type="ORF">QQA45_06085</name>
</gene>
<keyword evidence="2" id="KW-1185">Reference proteome</keyword>
<reference evidence="1 2" key="1">
    <citation type="submission" date="2023-06" db="EMBL/GenBank/DDBJ databases">
        <title>Antibody response to the Sneathia vaginalis cytopathogenic toxin A during pregnancy.</title>
        <authorList>
            <person name="Mccoy Z.T."/>
            <person name="Serrano M.G."/>
            <person name="Spaine K."/>
            <person name="Edwards D.J."/>
            <person name="Buck G.A."/>
            <person name="Jefferson K."/>
        </authorList>
    </citation>
    <scope>NUCLEOTIDE SEQUENCE [LARGE SCALE GENOMIC DNA]</scope>
    <source>
        <strain evidence="1 2">CCUG 42621</strain>
    </source>
</reference>
<sequence>MKIYTSNSRGVESNCIYPNEVNAVDVRSFVKTASFDHVMANYKNSYRSNDNFIDLECIPMDIDNNHSENTDDWISANDLKRIFDGVKFAIT</sequence>
<protein>
    <submittedName>
        <fullName evidence="1">Uncharacterized protein</fullName>
    </submittedName>
</protein>
<dbReference type="EMBL" id="JASSPP010000010">
    <property type="protein sequence ID" value="MDK9581062.1"/>
    <property type="molecule type" value="Genomic_DNA"/>
</dbReference>
<evidence type="ECO:0000313" key="1">
    <source>
        <dbReference type="EMBL" id="MDK9581062.1"/>
    </source>
</evidence>
<dbReference type="RefSeq" id="WP_285153301.1">
    <property type="nucleotide sequence ID" value="NZ_JASSPP010000010.1"/>
</dbReference>
<proteinExistence type="predicted"/>
<comment type="caution">
    <text evidence="1">The sequence shown here is derived from an EMBL/GenBank/DDBJ whole genome shotgun (WGS) entry which is preliminary data.</text>
</comment>